<accession>A0A6L2N935</accession>
<feature type="compositionally biased region" description="Basic and acidic residues" evidence="1">
    <location>
        <begin position="619"/>
        <end position="629"/>
    </location>
</feature>
<name>A0A6L2N935_TANCI</name>
<sequence>MLVPQQQQDVEDAAEDEDDVNEGRLEESQAKVYQLDLEHAEKVLIMQDTDEAELAEVEEVIEVVTAAKLMTEVVTTIATTITAAQVPKASAPRKRRGVVIQDPEETATASVIVHSEMDFFRGMTYNEIRPIFEKHYNLNQAFLERVEEEVIGQEEEGNKRKSESPKQRAAKKQRIDEEEEELKRHLQIVVNDDDDIFTEATPLALKVPVVVYQIYYENNKPFYNIIRTDGTHKLFLSFITILKNFDRDDLEMTWKLVQERFQSSEPKNFSDDFLLNTLKTMFEKPNVEASIWRDQRGRYRLAKVKSWKLYESCGVHIITFTTTQMILLVERKYPLTRFTLEQLLNNVRLEVEEESEMSLELLRNRYALSFNAYCKPIRVILVPLKGALRQILSKHGYFRWPKKFFGGGVVTEKGFPVRVERNRRIRNSDSVTDLEDCSNESSESSVPRETSFKDDVVVRSSDKPYSEPYINPEIQAEINECISYANALRAEGINARVVVETTAREEVNTSIRSMVEVRVDRVTHVVVSDDIPKPSQEEGAIGVTYDTLGDMGSGAPDCSYGSVECCSVREDQTMPNTRSGSTMTHEAVDNLIGHRVAEALAARDTARNPEPLAEGGDEQGGKNGDDYKGGNKGVNGNGNDNGNEGGNGNGNDNGNDNGNGNRNRNGNREGNGYENHNMNFRGFRHVA</sequence>
<feature type="region of interest" description="Disordered" evidence="1">
    <location>
        <begin position="1"/>
        <end position="27"/>
    </location>
</feature>
<feature type="region of interest" description="Disordered" evidence="1">
    <location>
        <begin position="152"/>
        <end position="176"/>
    </location>
</feature>
<feature type="compositionally biased region" description="Basic and acidic residues" evidence="1">
    <location>
        <begin position="156"/>
        <end position="166"/>
    </location>
</feature>
<proteinExistence type="predicted"/>
<feature type="region of interest" description="Disordered" evidence="1">
    <location>
        <begin position="429"/>
        <end position="453"/>
    </location>
</feature>
<protein>
    <submittedName>
        <fullName evidence="2">Uncharacterized protein</fullName>
    </submittedName>
</protein>
<evidence type="ECO:0000256" key="1">
    <source>
        <dbReference type="SAM" id="MobiDB-lite"/>
    </source>
</evidence>
<dbReference type="EMBL" id="BKCJ010008323">
    <property type="protein sequence ID" value="GEU81632.1"/>
    <property type="molecule type" value="Genomic_DNA"/>
</dbReference>
<feature type="compositionally biased region" description="Low complexity" evidence="1">
    <location>
        <begin position="652"/>
        <end position="675"/>
    </location>
</feature>
<evidence type="ECO:0000313" key="2">
    <source>
        <dbReference type="EMBL" id="GEU81632.1"/>
    </source>
</evidence>
<reference evidence="2" key="1">
    <citation type="journal article" date="2019" name="Sci. Rep.">
        <title>Draft genome of Tanacetum cinerariifolium, the natural source of mosquito coil.</title>
        <authorList>
            <person name="Yamashiro T."/>
            <person name="Shiraishi A."/>
            <person name="Satake H."/>
            <person name="Nakayama K."/>
        </authorList>
    </citation>
    <scope>NUCLEOTIDE SEQUENCE</scope>
</reference>
<feature type="compositionally biased region" description="Acidic residues" evidence="1">
    <location>
        <begin position="9"/>
        <end position="20"/>
    </location>
</feature>
<gene>
    <name evidence="2" type="ORF">Tci_053610</name>
</gene>
<comment type="caution">
    <text evidence="2">The sequence shown here is derived from an EMBL/GenBank/DDBJ whole genome shotgun (WGS) entry which is preliminary data.</text>
</comment>
<feature type="region of interest" description="Disordered" evidence="1">
    <location>
        <begin position="604"/>
        <end position="687"/>
    </location>
</feature>
<organism evidence="2">
    <name type="scientific">Tanacetum cinerariifolium</name>
    <name type="common">Dalmatian daisy</name>
    <name type="synonym">Chrysanthemum cinerariifolium</name>
    <dbReference type="NCBI Taxonomy" id="118510"/>
    <lineage>
        <taxon>Eukaryota</taxon>
        <taxon>Viridiplantae</taxon>
        <taxon>Streptophyta</taxon>
        <taxon>Embryophyta</taxon>
        <taxon>Tracheophyta</taxon>
        <taxon>Spermatophyta</taxon>
        <taxon>Magnoliopsida</taxon>
        <taxon>eudicotyledons</taxon>
        <taxon>Gunneridae</taxon>
        <taxon>Pentapetalae</taxon>
        <taxon>asterids</taxon>
        <taxon>campanulids</taxon>
        <taxon>Asterales</taxon>
        <taxon>Asteraceae</taxon>
        <taxon>Asteroideae</taxon>
        <taxon>Anthemideae</taxon>
        <taxon>Anthemidinae</taxon>
        <taxon>Tanacetum</taxon>
    </lineage>
</organism>
<dbReference type="AlphaFoldDB" id="A0A6L2N935"/>
<feature type="compositionally biased region" description="Polar residues" evidence="1">
    <location>
        <begin position="439"/>
        <end position="448"/>
    </location>
</feature>